<dbReference type="RefSeq" id="WP_017795790.1">
    <property type="nucleotide sequence ID" value="NZ_BSKO01000001.1"/>
</dbReference>
<dbReference type="InterPro" id="IPR029069">
    <property type="entry name" value="HotDog_dom_sf"/>
</dbReference>
<feature type="domain" description="FAS1-like dehydratase" evidence="1">
    <location>
        <begin position="5"/>
        <end position="132"/>
    </location>
</feature>
<comment type="caution">
    <text evidence="2">The sequence shown here is derived from an EMBL/GenBank/DDBJ whole genome shotgun (WGS) entry which is preliminary data.</text>
</comment>
<organism evidence="2 3">
    <name type="scientific">Oceanobacillus kimchii</name>
    <dbReference type="NCBI Taxonomy" id="746691"/>
    <lineage>
        <taxon>Bacteria</taxon>
        <taxon>Bacillati</taxon>
        <taxon>Bacillota</taxon>
        <taxon>Bacilli</taxon>
        <taxon>Bacillales</taxon>
        <taxon>Bacillaceae</taxon>
        <taxon>Oceanobacillus</taxon>
    </lineage>
</organism>
<evidence type="ECO:0000259" key="1">
    <source>
        <dbReference type="Pfam" id="PF13452"/>
    </source>
</evidence>
<keyword evidence="3" id="KW-1185">Reference proteome</keyword>
<dbReference type="Pfam" id="PF13452">
    <property type="entry name" value="FAS1_DH_region"/>
    <property type="match status" value="1"/>
</dbReference>
<dbReference type="SUPFAM" id="SSF54637">
    <property type="entry name" value="Thioesterase/thiol ester dehydrase-isomerase"/>
    <property type="match status" value="1"/>
</dbReference>
<dbReference type="EMBL" id="BSKO01000001">
    <property type="protein sequence ID" value="GLO65120.1"/>
    <property type="molecule type" value="Genomic_DNA"/>
</dbReference>
<gene>
    <name evidence="2" type="ORF">MACH08_09040</name>
</gene>
<sequence length="149" mass="17146">MFRHVIGEESNKIKNVVEKGIVKRFAESIGDLHPIYVNEETGRQSRYGRNIAPPTFPRVFDYGEIKGLQLPNKGLIHGEQIYHYERPLLVGEELYCYTKIKDYYEKEGKNGLMGFLVTKRYGEDSQGNVIFTEEATIIITEKVRKAMGV</sequence>
<dbReference type="InterPro" id="IPR039569">
    <property type="entry name" value="FAS1-like_DH_region"/>
</dbReference>
<dbReference type="InterPro" id="IPR016709">
    <property type="entry name" value="HadA-like"/>
</dbReference>
<dbReference type="Proteomes" id="UP001275436">
    <property type="component" value="Unassembled WGS sequence"/>
</dbReference>
<proteinExistence type="predicted"/>
<accession>A0ABQ5TF94</accession>
<dbReference type="PIRSF" id="PIRSF018072">
    <property type="entry name" value="UCP018072"/>
    <property type="match status" value="1"/>
</dbReference>
<dbReference type="Gene3D" id="3.10.129.10">
    <property type="entry name" value="Hotdog Thioesterase"/>
    <property type="match status" value="1"/>
</dbReference>
<dbReference type="CDD" id="cd03441">
    <property type="entry name" value="R_hydratase_like"/>
    <property type="match status" value="1"/>
</dbReference>
<evidence type="ECO:0000313" key="2">
    <source>
        <dbReference type="EMBL" id="GLO65120.1"/>
    </source>
</evidence>
<name>A0ABQ5TF94_9BACI</name>
<evidence type="ECO:0000313" key="3">
    <source>
        <dbReference type="Proteomes" id="UP001275436"/>
    </source>
</evidence>
<reference evidence="2 3" key="1">
    <citation type="submission" date="2023-02" db="EMBL/GenBank/DDBJ databases">
        <title>Oceanobacillus kimchii IFOP_LL358 isolated form Alexandrium catenella lab strain.</title>
        <authorList>
            <person name="Gajardo G."/>
            <person name="Ueki S."/>
            <person name="Maruyama F."/>
        </authorList>
    </citation>
    <scope>NUCLEOTIDE SEQUENCE [LARGE SCALE GENOMIC DNA]</scope>
    <source>
        <strain evidence="2 3">IFOP_LL358</strain>
    </source>
</reference>
<protein>
    <recommendedName>
        <fullName evidence="1">FAS1-like dehydratase domain-containing protein</fullName>
    </recommendedName>
</protein>